<dbReference type="PANTHER" id="PTHR13007:SF19">
    <property type="entry name" value="PRE-MRNA-SPLICING FACTOR 18"/>
    <property type="match status" value="1"/>
</dbReference>
<dbReference type="Pfam" id="PF10502">
    <property type="entry name" value="Peptidase_S26"/>
    <property type="match status" value="1"/>
</dbReference>
<dbReference type="GO" id="GO:0004252">
    <property type="term" value="F:serine-type endopeptidase activity"/>
    <property type="evidence" value="ECO:0007669"/>
    <property type="project" value="InterPro"/>
</dbReference>
<keyword evidence="10" id="KW-1185">Reference proteome</keyword>
<dbReference type="GO" id="GO:0046540">
    <property type="term" value="C:U4/U6 x U5 tri-snRNP complex"/>
    <property type="evidence" value="ECO:0007669"/>
    <property type="project" value="TreeGrafter"/>
</dbReference>
<dbReference type="InterPro" id="IPR019533">
    <property type="entry name" value="Peptidase_S26"/>
</dbReference>
<dbReference type="InterPro" id="IPR004098">
    <property type="entry name" value="Prp18"/>
</dbReference>
<sequence length="468" mass="54549">MDIIKKEIERKRKQIEETNLLITQLQHPPFGHYLLISQWREGRKSQCANANFKVKDKKFFRRGDLEAYQREQYWKIYNEKHAKKFSAPSTSIIDQFRSVEENSNLPENGGSLQPQLSPEEVLSSCVYVLLVFTCRSFQVIRKLRDRNAPIRLFGENDFDAFKRLRTLEVDLPDVETGFRNDLQAAMDQVDEDFLKEIIAGQDADKRHDAVVEDETITFNELQFILQKWGRELNSRPMDEKRSSTGKFALATYTQTREYLNPLFKKLKTKMCLPDIREHLVNITLCLLKRDYIQANNCYMEMAIGNAPWPVGVTASGIHKRPGSEKLYVRNVAHVLNDELQRKYIQKTMDHELNESELGTKKYWDNIYEMERKNFEGHGDIGEIWVKLFKNSNASKNCQVRRYNSAELRAFGDSMYPLIKNDQVILALPVIPNNVNRGDVVICRDPSKPNEYLVKRITAISGDIVRDKK</sequence>
<dbReference type="InterPro" id="IPR014906">
    <property type="entry name" value="PRP4-like"/>
</dbReference>
<evidence type="ECO:0000256" key="1">
    <source>
        <dbReference type="ARBA" id="ARBA00004123"/>
    </source>
</evidence>
<dbReference type="WBParaSite" id="nRc.2.0.1.t38718-RA">
    <property type="protein sequence ID" value="nRc.2.0.1.t38718-RA"/>
    <property type="gene ID" value="nRc.2.0.1.g38718"/>
</dbReference>
<evidence type="ECO:0000313" key="10">
    <source>
        <dbReference type="Proteomes" id="UP000887565"/>
    </source>
</evidence>
<dbReference type="Proteomes" id="UP000887565">
    <property type="component" value="Unplaced"/>
</dbReference>
<evidence type="ECO:0000256" key="5">
    <source>
        <dbReference type="ARBA" id="ARBA00022728"/>
    </source>
</evidence>
<evidence type="ECO:0000256" key="6">
    <source>
        <dbReference type="ARBA" id="ARBA00023187"/>
    </source>
</evidence>
<dbReference type="GO" id="GO:0005682">
    <property type="term" value="C:U5 snRNP"/>
    <property type="evidence" value="ECO:0007669"/>
    <property type="project" value="TreeGrafter"/>
</dbReference>
<evidence type="ECO:0000313" key="11">
    <source>
        <dbReference type="WBParaSite" id="nRc.2.0.1.t38718-RA"/>
    </source>
</evidence>
<dbReference type="SMART" id="SM00500">
    <property type="entry name" value="SFM"/>
    <property type="match status" value="1"/>
</dbReference>
<dbReference type="Gene3D" id="4.10.280.110">
    <property type="entry name" value="Pre-mRNA processing factor 4 domain"/>
    <property type="match status" value="1"/>
</dbReference>
<dbReference type="CDD" id="cd06530">
    <property type="entry name" value="S26_SPase_I"/>
    <property type="match status" value="1"/>
</dbReference>
<evidence type="ECO:0000259" key="9">
    <source>
        <dbReference type="SMART" id="SM00500"/>
    </source>
</evidence>
<dbReference type="Pfam" id="PF02840">
    <property type="entry name" value="Prp18"/>
    <property type="match status" value="1"/>
</dbReference>
<evidence type="ECO:0000256" key="7">
    <source>
        <dbReference type="ARBA" id="ARBA00023242"/>
    </source>
</evidence>
<dbReference type="Gene3D" id="2.10.109.10">
    <property type="entry name" value="Umud Fragment, subunit A"/>
    <property type="match status" value="1"/>
</dbReference>
<dbReference type="InterPro" id="IPR036285">
    <property type="entry name" value="PRP4-like_sf"/>
</dbReference>
<protein>
    <recommendedName>
        <fullName evidence="3">Pre-mRNA-splicing factor 18</fullName>
    </recommendedName>
    <alternativeName>
        <fullName evidence="8">PRP18 homolog</fullName>
    </alternativeName>
</protein>
<evidence type="ECO:0000256" key="3">
    <source>
        <dbReference type="ARBA" id="ARBA00018242"/>
    </source>
</evidence>
<dbReference type="SUPFAM" id="SSF51306">
    <property type="entry name" value="LexA/Signal peptidase"/>
    <property type="match status" value="1"/>
</dbReference>
<dbReference type="SUPFAM" id="SSF47938">
    <property type="entry name" value="Functional domain of the splicing factor Prp18"/>
    <property type="match status" value="1"/>
</dbReference>
<dbReference type="PANTHER" id="PTHR13007">
    <property type="entry name" value="PRE-MRNA SPLICING FACTOR-RELATED"/>
    <property type="match status" value="1"/>
</dbReference>
<reference evidence="11" key="1">
    <citation type="submission" date="2022-11" db="UniProtKB">
        <authorList>
            <consortium name="WormBaseParasite"/>
        </authorList>
    </citation>
    <scope>IDENTIFICATION</scope>
</reference>
<proteinExistence type="inferred from homology"/>
<evidence type="ECO:0000256" key="2">
    <source>
        <dbReference type="ARBA" id="ARBA00008137"/>
    </source>
</evidence>
<dbReference type="InterPro" id="IPR036286">
    <property type="entry name" value="LexA/Signal_pep-like_sf"/>
</dbReference>
<accession>A0A915KL12</accession>
<comment type="subcellular location">
    <subcellularLocation>
        <location evidence="1">Nucleus</location>
    </subcellularLocation>
</comment>
<dbReference type="InterPro" id="IPR039979">
    <property type="entry name" value="PRPF18"/>
</dbReference>
<keyword evidence="6" id="KW-0508">mRNA splicing</keyword>
<dbReference type="GO" id="GO:0071021">
    <property type="term" value="C:U2-type post-spliceosomal complex"/>
    <property type="evidence" value="ECO:0007669"/>
    <property type="project" value="TreeGrafter"/>
</dbReference>
<keyword evidence="7" id="KW-0539">Nucleus</keyword>
<dbReference type="SUPFAM" id="SSF158230">
    <property type="entry name" value="PRP4-like"/>
    <property type="match status" value="1"/>
</dbReference>
<dbReference type="Pfam" id="PF08799">
    <property type="entry name" value="PRP4"/>
    <property type="match status" value="1"/>
</dbReference>
<dbReference type="GO" id="GO:0000350">
    <property type="term" value="P:generation of catalytic spliceosome for second transesterification step"/>
    <property type="evidence" value="ECO:0007669"/>
    <property type="project" value="TreeGrafter"/>
</dbReference>
<keyword evidence="4" id="KW-0507">mRNA processing</keyword>
<evidence type="ECO:0000256" key="4">
    <source>
        <dbReference type="ARBA" id="ARBA00022664"/>
    </source>
</evidence>
<organism evidence="10 11">
    <name type="scientific">Romanomermis culicivorax</name>
    <name type="common">Nematode worm</name>
    <dbReference type="NCBI Taxonomy" id="13658"/>
    <lineage>
        <taxon>Eukaryota</taxon>
        <taxon>Metazoa</taxon>
        <taxon>Ecdysozoa</taxon>
        <taxon>Nematoda</taxon>
        <taxon>Enoplea</taxon>
        <taxon>Dorylaimia</taxon>
        <taxon>Mermithida</taxon>
        <taxon>Mermithoidea</taxon>
        <taxon>Mermithidae</taxon>
        <taxon>Romanomermis</taxon>
    </lineage>
</organism>
<feature type="domain" description="Pre-mRNA processing factor 4 (PRP4)-like" evidence="9">
    <location>
        <begin position="134"/>
        <end position="184"/>
    </location>
</feature>
<name>A0A915KL12_ROMCU</name>
<comment type="similarity">
    <text evidence="2">Belongs to the PRP18 family.</text>
</comment>
<keyword evidence="5" id="KW-0747">Spliceosome</keyword>
<dbReference type="Gene3D" id="1.20.940.10">
    <property type="entry name" value="Functional domain of the splicing factor Prp18"/>
    <property type="match status" value="1"/>
</dbReference>
<evidence type="ECO:0000256" key="8">
    <source>
        <dbReference type="ARBA" id="ARBA00031388"/>
    </source>
</evidence>
<dbReference type="GO" id="GO:0006465">
    <property type="term" value="P:signal peptide processing"/>
    <property type="evidence" value="ECO:0007669"/>
    <property type="project" value="InterPro"/>
</dbReference>
<dbReference type="AlphaFoldDB" id="A0A915KL12"/>